<sequence length="116" mass="12935">MSANQQDYRARGEERPLFPRLLRHPIQTPYIPPAFLSIAFIAVAAFMLGFGLLMMCKYNTRKQCSFKIFIKILATLACAAALGFGFYTYFINEQYDMGQNTLIAAGAALLASVLLL</sequence>
<name>A0AA86TF51_9EUKA</name>
<dbReference type="EMBL" id="CAXDID020000027">
    <property type="protein sequence ID" value="CAL5991236.1"/>
    <property type="molecule type" value="Genomic_DNA"/>
</dbReference>
<dbReference type="Proteomes" id="UP001642409">
    <property type="component" value="Unassembled WGS sequence"/>
</dbReference>
<feature type="transmembrane region" description="Helical" evidence="1">
    <location>
        <begin position="30"/>
        <end position="56"/>
    </location>
</feature>
<evidence type="ECO:0000313" key="5">
    <source>
        <dbReference type="EMBL" id="CAI9965061.1"/>
    </source>
</evidence>
<dbReference type="EMBL" id="CAXDID020000359">
    <property type="protein sequence ID" value="CAL6082025.1"/>
    <property type="molecule type" value="Genomic_DNA"/>
</dbReference>
<evidence type="ECO:0000313" key="3">
    <source>
        <dbReference type="EMBL" id="CAI9916966.1"/>
    </source>
</evidence>
<dbReference type="EMBL" id="CATOUU010000116">
    <property type="protein sequence ID" value="CAI9916929.1"/>
    <property type="molecule type" value="Genomic_DNA"/>
</dbReference>
<dbReference type="EMBL" id="CAXDID020000066">
    <property type="protein sequence ID" value="CAL6012343.1"/>
    <property type="molecule type" value="Genomic_DNA"/>
</dbReference>
<evidence type="ECO:0000256" key="1">
    <source>
        <dbReference type="SAM" id="Phobius"/>
    </source>
</evidence>
<evidence type="ECO:0000313" key="8">
    <source>
        <dbReference type="EMBL" id="CAL6082025.1"/>
    </source>
</evidence>
<reference evidence="2" key="1">
    <citation type="submission" date="2023-06" db="EMBL/GenBank/DDBJ databases">
        <authorList>
            <person name="Kurt Z."/>
        </authorList>
    </citation>
    <scope>NUCLEOTIDE SEQUENCE</scope>
</reference>
<dbReference type="EMBL" id="CATOUU010000116">
    <property type="protein sequence ID" value="CAI9916966.1"/>
    <property type="molecule type" value="Genomic_DNA"/>
</dbReference>
<feature type="transmembrane region" description="Helical" evidence="1">
    <location>
        <begin position="68"/>
        <end position="91"/>
    </location>
</feature>
<proteinExistence type="predicted"/>
<reference evidence="6 10" key="2">
    <citation type="submission" date="2024-07" db="EMBL/GenBank/DDBJ databases">
        <authorList>
            <person name="Akdeniz Z."/>
        </authorList>
    </citation>
    <scope>NUCLEOTIDE SEQUENCE [LARGE SCALE GENOMIC DNA]</scope>
</reference>
<evidence type="ECO:0000313" key="6">
    <source>
        <dbReference type="EMBL" id="CAL5991236.1"/>
    </source>
</evidence>
<organism evidence="2">
    <name type="scientific">Hexamita inflata</name>
    <dbReference type="NCBI Taxonomy" id="28002"/>
    <lineage>
        <taxon>Eukaryota</taxon>
        <taxon>Metamonada</taxon>
        <taxon>Diplomonadida</taxon>
        <taxon>Hexamitidae</taxon>
        <taxon>Hexamitinae</taxon>
        <taxon>Hexamita</taxon>
    </lineage>
</organism>
<keyword evidence="10" id="KW-1185">Reference proteome</keyword>
<keyword evidence="1 2" id="KW-0812">Transmembrane</keyword>
<accession>A0AA86TF51</accession>
<dbReference type="AlphaFoldDB" id="A0AA86TF51"/>
<evidence type="ECO:0000313" key="9">
    <source>
        <dbReference type="EMBL" id="CAL6082062.1"/>
    </source>
</evidence>
<keyword evidence="1" id="KW-0472">Membrane</keyword>
<protein>
    <submittedName>
        <fullName evidence="2">Transmembrane domain-containing protein</fullName>
    </submittedName>
    <submittedName>
        <fullName evidence="6">Transmembrane_domain-containing protein</fullName>
    </submittedName>
</protein>
<dbReference type="EMBL" id="CATOUU010000985">
    <property type="protein sequence ID" value="CAI9965061.1"/>
    <property type="molecule type" value="Genomic_DNA"/>
</dbReference>
<gene>
    <name evidence="6" type="ORF">HINF_LOCUS11996</name>
    <name evidence="7" type="ORF">HINF_LOCUS23257</name>
    <name evidence="4" type="ORF">HINF_LOCUS33193</name>
    <name evidence="2" type="ORF">HINF_LOCUS4574</name>
    <name evidence="3" type="ORF">HINF_LOCUS4611</name>
    <name evidence="5" type="ORF">HINF_LOCUS52706</name>
    <name evidence="8" type="ORF">HINF_LOCUS60817</name>
    <name evidence="9" type="ORF">HINF_LOCUS60854</name>
</gene>
<dbReference type="EMBL" id="CAXDID020000359">
    <property type="protein sequence ID" value="CAL6082062.1"/>
    <property type="molecule type" value="Genomic_DNA"/>
</dbReference>
<evidence type="ECO:0000313" key="10">
    <source>
        <dbReference type="Proteomes" id="UP001642409"/>
    </source>
</evidence>
<comment type="caution">
    <text evidence="2">The sequence shown here is derived from an EMBL/GenBank/DDBJ whole genome shotgun (WGS) entry which is preliminary data.</text>
</comment>
<evidence type="ECO:0000313" key="4">
    <source>
        <dbReference type="EMBL" id="CAI9945548.1"/>
    </source>
</evidence>
<dbReference type="EMBL" id="CATOUU010000747">
    <property type="protein sequence ID" value="CAI9945548.1"/>
    <property type="molecule type" value="Genomic_DNA"/>
</dbReference>
<keyword evidence="1" id="KW-1133">Transmembrane helix</keyword>
<evidence type="ECO:0000313" key="2">
    <source>
        <dbReference type="EMBL" id="CAI9916929.1"/>
    </source>
</evidence>
<evidence type="ECO:0000313" key="7">
    <source>
        <dbReference type="EMBL" id="CAL6012343.1"/>
    </source>
</evidence>